<accession>A0A0B8P6J4</accession>
<organism evidence="2 3">
    <name type="scientific">Vibrio ishigakensis</name>
    <dbReference type="NCBI Taxonomy" id="1481914"/>
    <lineage>
        <taxon>Bacteria</taxon>
        <taxon>Pseudomonadati</taxon>
        <taxon>Pseudomonadota</taxon>
        <taxon>Gammaproteobacteria</taxon>
        <taxon>Vibrionales</taxon>
        <taxon>Vibrionaceae</taxon>
        <taxon>Vibrio</taxon>
    </lineage>
</organism>
<sequence length="211" mass="23470">MKLLLVIISLLFSTSALSANPITWHDLIPKVQAPTETLPQLSASDLTLFQEVLAYKLASERRELTKDETLGYQQRIQRAKKENLDIDHLFDIRNQYLEAQKQAMNTTVKDLPSDEITIQGFLVPLEMDGMKTTKFLLVPTAGACVHTPPPPINQIIVVDFEQGFELQSLEAPVSVSGFLGAKKNNLSVNFSDGNQDIKTGYKLLASDIKTI</sequence>
<dbReference type="InterPro" id="IPR021727">
    <property type="entry name" value="DUF3299"/>
</dbReference>
<dbReference type="Pfam" id="PF11736">
    <property type="entry name" value="DUF3299"/>
    <property type="match status" value="1"/>
</dbReference>
<evidence type="ECO:0000256" key="1">
    <source>
        <dbReference type="SAM" id="SignalP"/>
    </source>
</evidence>
<comment type="caution">
    <text evidence="2">The sequence shown here is derived from an EMBL/GenBank/DDBJ whole genome shotgun (WGS) entry which is preliminary data.</text>
</comment>
<reference evidence="2 3" key="1">
    <citation type="submission" date="2015-01" db="EMBL/GenBank/DDBJ databases">
        <title>Vibrio sp. C5 JCM 19232 whole genome shotgun sequence.</title>
        <authorList>
            <person name="Sawabe T."/>
            <person name="Meirelles P."/>
            <person name="Feng G."/>
            <person name="Sayaka M."/>
            <person name="Hattori M."/>
            <person name="Ohkuma M."/>
        </authorList>
    </citation>
    <scope>NUCLEOTIDE SEQUENCE [LARGE SCALE GENOMIC DNA]</scope>
    <source>
        <strain evidence="2 3">JCM19232</strain>
    </source>
</reference>
<feature type="chain" id="PRO_5002122912" description="Lipoprotein" evidence="1">
    <location>
        <begin position="19"/>
        <end position="211"/>
    </location>
</feature>
<evidence type="ECO:0000313" key="3">
    <source>
        <dbReference type="Proteomes" id="UP000031670"/>
    </source>
</evidence>
<reference evidence="2 3" key="2">
    <citation type="submission" date="2015-01" db="EMBL/GenBank/DDBJ databases">
        <authorList>
            <consortium name="NBRP consortium"/>
            <person name="Sawabe T."/>
            <person name="Meirelles P."/>
            <person name="Feng G."/>
            <person name="Sayaka M."/>
            <person name="Hattori M."/>
            <person name="Ohkuma M."/>
        </authorList>
    </citation>
    <scope>NUCLEOTIDE SEQUENCE [LARGE SCALE GENOMIC DNA]</scope>
    <source>
        <strain evidence="2 3">JCM19232</strain>
    </source>
</reference>
<name>A0A0B8P6J4_9VIBR</name>
<proteinExistence type="predicted"/>
<dbReference type="AlphaFoldDB" id="A0A0B8P6J4"/>
<gene>
    <name evidence="2" type="ORF">JCM19232_510</name>
</gene>
<protein>
    <recommendedName>
        <fullName evidence="4">Lipoprotein</fullName>
    </recommendedName>
</protein>
<evidence type="ECO:0000313" key="2">
    <source>
        <dbReference type="EMBL" id="GAM60177.1"/>
    </source>
</evidence>
<dbReference type="Gene3D" id="2.40.50.870">
    <property type="entry name" value="Protein of unknown function (DUF3299)"/>
    <property type="match status" value="1"/>
</dbReference>
<dbReference type="Proteomes" id="UP000031670">
    <property type="component" value="Unassembled WGS sequence"/>
</dbReference>
<dbReference type="EMBL" id="BBSA01000001">
    <property type="protein sequence ID" value="GAM60177.1"/>
    <property type="molecule type" value="Genomic_DNA"/>
</dbReference>
<keyword evidence="1" id="KW-0732">Signal</keyword>
<evidence type="ECO:0008006" key="4">
    <source>
        <dbReference type="Google" id="ProtNLM"/>
    </source>
</evidence>
<feature type="signal peptide" evidence="1">
    <location>
        <begin position="1"/>
        <end position="18"/>
    </location>
</feature>